<dbReference type="Proteomes" id="UP000799750">
    <property type="component" value="Unassembled WGS sequence"/>
</dbReference>
<dbReference type="AlphaFoldDB" id="A0A6A6RCU3"/>
<organism evidence="2 3">
    <name type="scientific">Lophium mytilinum</name>
    <dbReference type="NCBI Taxonomy" id="390894"/>
    <lineage>
        <taxon>Eukaryota</taxon>
        <taxon>Fungi</taxon>
        <taxon>Dikarya</taxon>
        <taxon>Ascomycota</taxon>
        <taxon>Pezizomycotina</taxon>
        <taxon>Dothideomycetes</taxon>
        <taxon>Pleosporomycetidae</taxon>
        <taxon>Mytilinidiales</taxon>
        <taxon>Mytilinidiaceae</taxon>
        <taxon>Lophium</taxon>
    </lineage>
</organism>
<feature type="domain" description="Heterokaryon incompatibility" evidence="1">
    <location>
        <begin position="64"/>
        <end position="213"/>
    </location>
</feature>
<name>A0A6A6RCU3_9PEZI</name>
<gene>
    <name evidence="2" type="ORF">BU16DRAFT_3904</name>
</gene>
<keyword evidence="3" id="KW-1185">Reference proteome</keyword>
<evidence type="ECO:0000259" key="1">
    <source>
        <dbReference type="Pfam" id="PF06985"/>
    </source>
</evidence>
<dbReference type="PANTHER" id="PTHR33112">
    <property type="entry name" value="DOMAIN PROTEIN, PUTATIVE-RELATED"/>
    <property type="match status" value="1"/>
</dbReference>
<dbReference type="InterPro" id="IPR010730">
    <property type="entry name" value="HET"/>
</dbReference>
<proteinExistence type="predicted"/>
<dbReference type="EMBL" id="MU004181">
    <property type="protein sequence ID" value="KAF2502274.1"/>
    <property type="molecule type" value="Genomic_DNA"/>
</dbReference>
<dbReference type="PANTHER" id="PTHR33112:SF16">
    <property type="entry name" value="HETEROKARYON INCOMPATIBILITY DOMAIN-CONTAINING PROTEIN"/>
    <property type="match status" value="1"/>
</dbReference>
<accession>A0A6A6RCU3</accession>
<dbReference type="Pfam" id="PF06985">
    <property type="entry name" value="HET"/>
    <property type="match status" value="1"/>
</dbReference>
<evidence type="ECO:0000313" key="2">
    <source>
        <dbReference type="EMBL" id="KAF2502274.1"/>
    </source>
</evidence>
<sequence>MPSTSSSTTRKRVGGWLEACERHSCGHSRKAPKWHPTRLLDIGTSSSSAIKLCEAEEIELMADYATLSHRWASQEIPKLTSEGRASMKRGVLPRPLTRTMLDAVQVAREWLNVRYLWIDSLCIIQDSQEDWVTESAMMAEVYRNSYCNIAGAAASTDGLFVDRDVSMVQPYVIDVKWGTEFRAPGQYVFYHDTRWQHSIRYSPLMKRAWCIQEIFLAPRTLHFGSLQVGWECNEAQACETVPLGLDHKPLWIEEFPSAWKDICRIRDQQVSVAPDTHIKLDRPKLYKLWDAVVTRYSLAHLSFVKDKLAALAGIASFVEDLLEDEYLVGMWRSDLARQLCWFGMNPDRCTRPSEYIAPTWSWLSLNNSHISKPDYREYAVFVDIQDAQVLCEPNDRETSKKVRITGGFLDVACFLVPGVLTVKDVAGGRAYKVSGKGSSFPLKFRMDIDIHLHETRDVWLMPVLGGRTLTGLILERRNNDKGAFRRLGMFDKFYWGTHFWELAFESIPGATGTIATESQRLWRPQEPWEDEEPFHKTEAPLRKSRSAFEDWDDVTKPSDGVWFLDISRVVHGNERGLPPPYKKYDGVSRLKIRII</sequence>
<reference evidence="2" key="1">
    <citation type="journal article" date="2020" name="Stud. Mycol.">
        <title>101 Dothideomycetes genomes: a test case for predicting lifestyles and emergence of pathogens.</title>
        <authorList>
            <person name="Haridas S."/>
            <person name="Albert R."/>
            <person name="Binder M."/>
            <person name="Bloem J."/>
            <person name="Labutti K."/>
            <person name="Salamov A."/>
            <person name="Andreopoulos B."/>
            <person name="Baker S."/>
            <person name="Barry K."/>
            <person name="Bills G."/>
            <person name="Bluhm B."/>
            <person name="Cannon C."/>
            <person name="Castanera R."/>
            <person name="Culley D."/>
            <person name="Daum C."/>
            <person name="Ezra D."/>
            <person name="Gonzalez J."/>
            <person name="Henrissat B."/>
            <person name="Kuo A."/>
            <person name="Liang C."/>
            <person name="Lipzen A."/>
            <person name="Lutzoni F."/>
            <person name="Magnuson J."/>
            <person name="Mondo S."/>
            <person name="Nolan M."/>
            <person name="Ohm R."/>
            <person name="Pangilinan J."/>
            <person name="Park H.-J."/>
            <person name="Ramirez L."/>
            <person name="Alfaro M."/>
            <person name="Sun H."/>
            <person name="Tritt A."/>
            <person name="Yoshinaga Y."/>
            <person name="Zwiers L.-H."/>
            <person name="Turgeon B."/>
            <person name="Goodwin S."/>
            <person name="Spatafora J."/>
            <person name="Crous P."/>
            <person name="Grigoriev I."/>
        </authorList>
    </citation>
    <scope>NUCLEOTIDE SEQUENCE</scope>
    <source>
        <strain evidence="2">CBS 269.34</strain>
    </source>
</reference>
<protein>
    <submittedName>
        <fullName evidence="2">HET-domain-containing protein</fullName>
    </submittedName>
</protein>
<evidence type="ECO:0000313" key="3">
    <source>
        <dbReference type="Proteomes" id="UP000799750"/>
    </source>
</evidence>
<dbReference type="OrthoDB" id="3755424at2759"/>